<dbReference type="EMBL" id="JACDQQ010001192">
    <property type="protein sequence ID" value="MBA0085751.1"/>
    <property type="molecule type" value="Genomic_DNA"/>
</dbReference>
<proteinExistence type="predicted"/>
<comment type="caution">
    <text evidence="1">The sequence shown here is derived from an EMBL/GenBank/DDBJ whole genome shotgun (WGS) entry which is preliminary data.</text>
</comment>
<name>A0A7V8NQS2_9BACT</name>
<keyword evidence="2" id="KW-1185">Reference proteome</keyword>
<gene>
    <name evidence="1" type="ORF">HRJ53_12205</name>
</gene>
<dbReference type="AlphaFoldDB" id="A0A7V8NQS2"/>
<evidence type="ECO:0000313" key="1">
    <source>
        <dbReference type="EMBL" id="MBA0085751.1"/>
    </source>
</evidence>
<reference evidence="1" key="1">
    <citation type="submission" date="2020-06" db="EMBL/GenBank/DDBJ databases">
        <title>Legume-microbial interactions unlock mineral nutrients during tropical forest succession.</title>
        <authorList>
            <person name="Epihov D.Z."/>
        </authorList>
    </citation>
    <scope>NUCLEOTIDE SEQUENCE [LARGE SCALE GENOMIC DNA]</scope>
    <source>
        <strain evidence="1">Pan2503</strain>
    </source>
</reference>
<accession>A0A7V8NQS2</accession>
<organism evidence="1 2">
    <name type="scientific">Candidatus Acidiferrum panamense</name>
    <dbReference type="NCBI Taxonomy" id="2741543"/>
    <lineage>
        <taxon>Bacteria</taxon>
        <taxon>Pseudomonadati</taxon>
        <taxon>Acidobacteriota</taxon>
        <taxon>Terriglobia</taxon>
        <taxon>Candidatus Acidiferrales</taxon>
        <taxon>Candidatus Acidiferrum</taxon>
    </lineage>
</organism>
<feature type="non-terminal residue" evidence="1">
    <location>
        <position position="1"/>
    </location>
</feature>
<sequence>ALPQPDYRRYSQKGEYVYVKPRWYDPFNRNRFKGDEPIWPQILGQQVYLNLTASTETLFDGRRVPSPSNVSSARPGSADFFGKGEQEFFDQALRFAFDLFHGDASFKPADWRIRITPEFSLNDLNVRELGIVGPDVRSGKNRFDHHLGFQEAFIEAKLHDLGPNYDFVSARGGIQQFNADFRGFLFVDEQPALRVFGTLDSNRIEYNVAYFYFLEKNTNSGLNTFGRRHQQVALGNVYLQDFFFPGYTAEFMAAWNKDDPSLHYDDNGFLVRPAPVGNVIDQNPGAGARLHGVRVGYFGWLGSGHIHRINLTHAFYQALGEDTFNPMAGRRVTVNAQMAAAEISYDRDWMRYRVSAFYTSGDANPRDGRARGFDSIVDLPNFAGGLLSFWNREGLRLLGSGVLLTAPGSLIPSLRSSKEEGQANFVNPGLFLTNAGAEFDLTPKLKAFANFNYLRFERTEPLEFLLFQSPIHHAIGEDAGIGVEYRPPLTENIVLTAGASALQPAQGFKDIYTGRTQFSLCGSAKFTF</sequence>
<protein>
    <recommendedName>
        <fullName evidence="3">Alginate export domain-containing protein</fullName>
    </recommendedName>
</protein>
<evidence type="ECO:0000313" key="2">
    <source>
        <dbReference type="Proteomes" id="UP000567293"/>
    </source>
</evidence>
<dbReference type="Proteomes" id="UP000567293">
    <property type="component" value="Unassembled WGS sequence"/>
</dbReference>
<evidence type="ECO:0008006" key="3">
    <source>
        <dbReference type="Google" id="ProtNLM"/>
    </source>
</evidence>